<evidence type="ECO:0000256" key="2">
    <source>
        <dbReference type="ARBA" id="ARBA00022692"/>
    </source>
</evidence>
<evidence type="ECO:0000259" key="6">
    <source>
        <dbReference type="Pfam" id="PF12698"/>
    </source>
</evidence>
<comment type="caution">
    <text evidence="7">The sequence shown here is derived from an EMBL/GenBank/DDBJ whole genome shotgun (WGS) entry which is preliminary data.</text>
</comment>
<feature type="domain" description="ABC-2 type transporter transmembrane" evidence="6">
    <location>
        <begin position="1"/>
        <end position="97"/>
    </location>
</feature>
<feature type="transmembrane region" description="Helical" evidence="5">
    <location>
        <begin position="24"/>
        <end position="42"/>
    </location>
</feature>
<dbReference type="GO" id="GO:0140359">
    <property type="term" value="F:ABC-type transporter activity"/>
    <property type="evidence" value="ECO:0007669"/>
    <property type="project" value="InterPro"/>
</dbReference>
<keyword evidence="4 5" id="KW-0472">Membrane</keyword>
<accession>X0X2E3</accession>
<gene>
    <name evidence="7" type="ORF">S01H1_68071</name>
</gene>
<organism evidence="7">
    <name type="scientific">marine sediment metagenome</name>
    <dbReference type="NCBI Taxonomy" id="412755"/>
    <lineage>
        <taxon>unclassified sequences</taxon>
        <taxon>metagenomes</taxon>
        <taxon>ecological metagenomes</taxon>
    </lineage>
</organism>
<evidence type="ECO:0000256" key="3">
    <source>
        <dbReference type="ARBA" id="ARBA00022989"/>
    </source>
</evidence>
<keyword evidence="2 5" id="KW-0812">Transmembrane</keyword>
<feature type="transmembrane region" description="Helical" evidence="5">
    <location>
        <begin position="49"/>
        <end position="70"/>
    </location>
</feature>
<evidence type="ECO:0000256" key="5">
    <source>
        <dbReference type="SAM" id="Phobius"/>
    </source>
</evidence>
<evidence type="ECO:0000313" key="7">
    <source>
        <dbReference type="EMBL" id="GAG29582.1"/>
    </source>
</evidence>
<dbReference type="InterPro" id="IPR013525">
    <property type="entry name" value="ABC2_TM"/>
</dbReference>
<sequence>FLSAVIMAGVGAVASKVQEANQLAFLVIIPLLASIYVLPLILSNPDGSLARVLSFVPFTAPSAMMIRLAVDGASTLESLASLAVIVLTGITLLWASARVFRAGLLMYGQRMSLRRVMRALRESG</sequence>
<reference evidence="7" key="1">
    <citation type="journal article" date="2014" name="Front. Microbiol.">
        <title>High frequency of phylogenetically diverse reductive dehalogenase-homologous genes in deep subseafloor sedimentary metagenomes.</title>
        <authorList>
            <person name="Kawai M."/>
            <person name="Futagami T."/>
            <person name="Toyoda A."/>
            <person name="Takaki Y."/>
            <person name="Nishi S."/>
            <person name="Hori S."/>
            <person name="Arai W."/>
            <person name="Tsubouchi T."/>
            <person name="Morono Y."/>
            <person name="Uchiyama I."/>
            <person name="Ito T."/>
            <person name="Fujiyama A."/>
            <person name="Inagaki F."/>
            <person name="Takami H."/>
        </authorList>
    </citation>
    <scope>NUCLEOTIDE SEQUENCE</scope>
    <source>
        <strain evidence="7">Expedition CK06-06</strain>
    </source>
</reference>
<dbReference type="AlphaFoldDB" id="X0X2E3"/>
<protein>
    <recommendedName>
        <fullName evidence="6">ABC-2 type transporter transmembrane domain-containing protein</fullName>
    </recommendedName>
</protein>
<dbReference type="Pfam" id="PF12698">
    <property type="entry name" value="ABC2_membrane_3"/>
    <property type="match status" value="1"/>
</dbReference>
<evidence type="ECO:0000256" key="1">
    <source>
        <dbReference type="ARBA" id="ARBA00004141"/>
    </source>
</evidence>
<feature type="transmembrane region" description="Helical" evidence="5">
    <location>
        <begin position="82"/>
        <end position="108"/>
    </location>
</feature>
<keyword evidence="3 5" id="KW-1133">Transmembrane helix</keyword>
<evidence type="ECO:0000256" key="4">
    <source>
        <dbReference type="ARBA" id="ARBA00023136"/>
    </source>
</evidence>
<dbReference type="EMBL" id="BARS01045127">
    <property type="protein sequence ID" value="GAG29582.1"/>
    <property type="molecule type" value="Genomic_DNA"/>
</dbReference>
<dbReference type="GO" id="GO:0016020">
    <property type="term" value="C:membrane"/>
    <property type="evidence" value="ECO:0007669"/>
    <property type="project" value="UniProtKB-SubCell"/>
</dbReference>
<comment type="subcellular location">
    <subcellularLocation>
        <location evidence="1">Membrane</location>
        <topology evidence="1">Multi-pass membrane protein</topology>
    </subcellularLocation>
</comment>
<feature type="non-terminal residue" evidence="7">
    <location>
        <position position="1"/>
    </location>
</feature>
<proteinExistence type="predicted"/>
<name>X0X2E3_9ZZZZ</name>